<dbReference type="Pfam" id="PF17289">
    <property type="entry name" value="Terminase_6C"/>
    <property type="match status" value="1"/>
</dbReference>
<dbReference type="eggNOG" id="COG1783">
    <property type="taxonomic scope" value="Bacteria"/>
</dbReference>
<feature type="domain" description="Terminase large subunit gp17-like C-terminal" evidence="2">
    <location>
        <begin position="277"/>
        <end position="419"/>
    </location>
</feature>
<dbReference type="EMBL" id="CP002219">
    <property type="protein sequence ID" value="ADQ06496.1"/>
    <property type="molecule type" value="Genomic_DNA"/>
</dbReference>
<evidence type="ECO:0000256" key="1">
    <source>
        <dbReference type="ARBA" id="ARBA00022612"/>
    </source>
</evidence>
<dbReference type="HOGENOM" id="CLU_614846_0_0_9"/>
<dbReference type="Proteomes" id="UP000006890">
    <property type="component" value="Chromosome"/>
</dbReference>
<keyword evidence="1" id="KW-1188">Viral release from host cell</keyword>
<organism evidence="3 4">
    <name type="scientific">Caldicellulosiruptor hydrothermalis (strain DSM 18901 / VKM B-2411 / 108)</name>
    <dbReference type="NCBI Taxonomy" id="632292"/>
    <lineage>
        <taxon>Bacteria</taxon>
        <taxon>Bacillati</taxon>
        <taxon>Bacillota</taxon>
        <taxon>Bacillota incertae sedis</taxon>
        <taxon>Caldicellulosiruptorales</taxon>
        <taxon>Caldicellulosiruptoraceae</taxon>
        <taxon>Caldicellulosiruptor</taxon>
    </lineage>
</organism>
<dbReference type="AlphaFoldDB" id="E4QDS9"/>
<protein>
    <recommendedName>
        <fullName evidence="2">Terminase large subunit gp17-like C-terminal domain-containing protein</fullName>
    </recommendedName>
</protein>
<reference key="1">
    <citation type="submission" date="2010-09" db="EMBL/GenBank/DDBJ databases">
        <title>Complete sequence of Caldicellulosiruptor hydrothermalis 108.</title>
        <authorList>
            <consortium name="US DOE Joint Genome Institute"/>
            <person name="Lucas S."/>
            <person name="Copeland A."/>
            <person name="Lapidus A."/>
            <person name="Cheng J.-F."/>
            <person name="Bruce D."/>
            <person name="Goodwin L."/>
            <person name="Pitluck S."/>
            <person name="Davenport K."/>
            <person name="Detter J.C."/>
            <person name="Han C."/>
            <person name="Tapia R."/>
            <person name="Land M."/>
            <person name="Hauser L."/>
            <person name="Chang Y.-J."/>
            <person name="Jeffries C."/>
            <person name="Kyrpides N."/>
            <person name="Ivanova N."/>
            <person name="Mikhailova N."/>
            <person name="Blumer-Schuette S.E."/>
            <person name="Kelly R.M."/>
            <person name="Woyke T."/>
        </authorList>
    </citation>
    <scope>NUCLEOTIDE SEQUENCE</scope>
    <source>
        <strain>108</strain>
    </source>
</reference>
<reference evidence="3 4" key="2">
    <citation type="journal article" date="2011" name="J. Bacteriol.">
        <title>Complete genome sequences for the anaerobic, extremely thermophilic plant biomass-degrading bacteria Caldicellulosiruptor hydrothermalis, Caldicellulosiruptor kristjanssonii, Caldicellulosiruptor kronotskyensis, Caldicellulosiruptor owensenis, and Caldicellulosiruptor lactoaceticus.</title>
        <authorList>
            <person name="Blumer-Schuette S.E."/>
            <person name="Ozdemir I."/>
            <person name="Mistry D."/>
            <person name="Lucas S."/>
            <person name="Lapidus A."/>
            <person name="Cheng J.F."/>
            <person name="Goodwin L.A."/>
            <person name="Pitluck S."/>
            <person name="Land M.L."/>
            <person name="Hauser L.J."/>
            <person name="Woyke T."/>
            <person name="Mikhailova N."/>
            <person name="Pati A."/>
            <person name="Kyrpides N.C."/>
            <person name="Ivanova N."/>
            <person name="Detter J.C."/>
            <person name="Walston-Davenport K."/>
            <person name="Han S."/>
            <person name="Adams M.W."/>
            <person name="Kelly R.M."/>
        </authorList>
    </citation>
    <scope>NUCLEOTIDE SEQUENCE [LARGE SCALE GENOMIC DNA]</scope>
    <source>
        <strain evidence="4">DSM 18901 / VKM B-2411 / 108</strain>
    </source>
</reference>
<accession>E4QDS9</accession>
<dbReference type="InterPro" id="IPR027417">
    <property type="entry name" value="P-loop_NTPase"/>
</dbReference>
<dbReference type="KEGG" id="chd:Calhy_0759"/>
<dbReference type="STRING" id="632292.Calhy_0759"/>
<evidence type="ECO:0000313" key="4">
    <source>
        <dbReference type="Proteomes" id="UP000006890"/>
    </source>
</evidence>
<dbReference type="InterPro" id="IPR035421">
    <property type="entry name" value="Terminase_6C"/>
</dbReference>
<evidence type="ECO:0000259" key="2">
    <source>
        <dbReference type="Pfam" id="PF17289"/>
    </source>
</evidence>
<dbReference type="Pfam" id="PF03237">
    <property type="entry name" value="Terminase_6N"/>
    <property type="match status" value="1"/>
</dbReference>
<dbReference type="Gene3D" id="3.30.420.240">
    <property type="match status" value="1"/>
</dbReference>
<evidence type="ECO:0000313" key="3">
    <source>
        <dbReference type="EMBL" id="ADQ06496.1"/>
    </source>
</evidence>
<proteinExistence type="predicted"/>
<dbReference type="Gene3D" id="3.40.50.300">
    <property type="entry name" value="P-loop containing nucleotide triphosphate hydrolases"/>
    <property type="match status" value="1"/>
</dbReference>
<sequence>MMTLTAKAREILRNVLLKSKKDKVYFAKAFFGLELGEKQQQALLLGGKVQIKVAGRRFGKSTVTLIDVVHECATKTKQVWYITAPSIDQAKIYFQEFEQRAANNSLLDALVKDFKWSPFPEITLINGSKILGRSTSRNGVYLRGKGADGVAITEAAFIKDKVYHDVIRAMVLDRNGVLRLETTPNGMNYVYKLFQEGLNDSTGYYKSFHATVYDNERLDREELERIRREIPELAWRIEYLAEFVEDDSFIFPWNLLCEVFDDYELKKEPQNGHRYSIGVDLAKYQDYTVIIVLDITREPYQIVEYHRYQGRLYTDVVAHVNELQAKYNARVYLDATGVGDPIAEQVRNCEPFVFSEKSRNKLISNLVVLIQQKKLLLPASWTVLRDELRYFKNVKRGTKIKAEASEGYHDDTVMALALACWSLREYREASPEAISLLRGLRIYG</sequence>
<name>E4QDS9_CALH1</name>
<gene>
    <name evidence="3" type="ordered locus">Calhy_0759</name>
</gene>
<keyword evidence="4" id="KW-1185">Reference proteome</keyword>